<keyword evidence="1" id="KW-0472">Membrane</keyword>
<keyword evidence="1" id="KW-1133">Transmembrane helix</keyword>
<evidence type="ECO:0000313" key="2">
    <source>
        <dbReference type="Proteomes" id="UP000095287"/>
    </source>
</evidence>
<feature type="transmembrane region" description="Helical" evidence="1">
    <location>
        <begin position="6"/>
        <end position="28"/>
    </location>
</feature>
<organism evidence="2 3">
    <name type="scientific">Steinernema glaseri</name>
    <dbReference type="NCBI Taxonomy" id="37863"/>
    <lineage>
        <taxon>Eukaryota</taxon>
        <taxon>Metazoa</taxon>
        <taxon>Ecdysozoa</taxon>
        <taxon>Nematoda</taxon>
        <taxon>Chromadorea</taxon>
        <taxon>Rhabditida</taxon>
        <taxon>Tylenchina</taxon>
        <taxon>Panagrolaimomorpha</taxon>
        <taxon>Strongyloidoidea</taxon>
        <taxon>Steinernematidae</taxon>
        <taxon>Steinernema</taxon>
    </lineage>
</organism>
<sequence length="388" mass="45138">MNQLKFIALLSVTVVVILFLHFPVFLLLNRPPEEAKSRAETHKARLKGHEVVRFESRTVHEDELGAFFDRFPQSHEKKEPHELRRTTKIHIRVKSGDVEPEEADGESKQEVDDGKPDIARIRRHANTTVVTALLDIGRGDWETYQRPLKKYHNFMKNVLALKVPMVVFVDAKSFMFVRRMRALLGLKEITKVWRIDTSDLPLFQYHTYAKQIIDQEQSGNAWREEWDPKMKRHPEATSAEYNLVVNSKSYFLYNTTLENPFGTNFFTWLDAGYGHGDVTVFPQHFYWFPTFPPSKITLIKLTPKGNLVSKYDLGSLYRINISVVSGGFLAGDAEAIHNFYVLFQRRIVELLARNVIDDDQTVLCLLIKDYPSLFELEHADWFDAFQLF</sequence>
<name>A0A1I7ZBA6_9BILA</name>
<dbReference type="InterPro" id="IPR011735">
    <property type="entry name" value="WlaTC/HtrL_glycosyltransf"/>
</dbReference>
<accession>A0A1I7ZBA6</accession>
<keyword evidence="2" id="KW-1185">Reference proteome</keyword>
<proteinExistence type="predicted"/>
<reference evidence="3" key="1">
    <citation type="submission" date="2016-11" db="UniProtKB">
        <authorList>
            <consortium name="WormBaseParasite"/>
        </authorList>
    </citation>
    <scope>IDENTIFICATION</scope>
</reference>
<evidence type="ECO:0000313" key="3">
    <source>
        <dbReference type="WBParaSite" id="L893_g24441.t1"/>
    </source>
</evidence>
<dbReference type="WBParaSite" id="L893_g24441.t1">
    <property type="protein sequence ID" value="L893_g24441.t1"/>
    <property type="gene ID" value="L893_g24441"/>
</dbReference>
<keyword evidence="1" id="KW-0812">Transmembrane</keyword>
<evidence type="ECO:0000256" key="1">
    <source>
        <dbReference type="SAM" id="Phobius"/>
    </source>
</evidence>
<protein>
    <submittedName>
        <fullName evidence="3">Uncharacterized protein</fullName>
    </submittedName>
</protein>
<dbReference type="Pfam" id="PF09612">
    <property type="entry name" value="HtrL_YibB"/>
    <property type="match status" value="1"/>
</dbReference>
<dbReference type="AlphaFoldDB" id="A0A1I7ZBA6"/>
<dbReference type="Proteomes" id="UP000095287">
    <property type="component" value="Unplaced"/>
</dbReference>